<dbReference type="EMBL" id="JAMYWD010000001">
    <property type="protein sequence ID" value="KAJ4982438.1"/>
    <property type="molecule type" value="Genomic_DNA"/>
</dbReference>
<dbReference type="AlphaFoldDB" id="A0A9Q0R3V9"/>
<sequence length="99" mass="10942">MLEIMLSPQWSVGADGSPMKEHQEDTKGSINRNSIGPIELLHVLNSDLGFHSMEAQPSVMASLDCPVTETLVPDMYEHIEHLTVAESAIPDRLRECKDA</sequence>
<protein>
    <submittedName>
        <fullName evidence="2">Uncharacterized protein</fullName>
    </submittedName>
</protein>
<dbReference type="Proteomes" id="UP001141806">
    <property type="component" value="Unassembled WGS sequence"/>
</dbReference>
<name>A0A9Q0R3V9_9MAGN</name>
<feature type="compositionally biased region" description="Basic and acidic residues" evidence="1">
    <location>
        <begin position="18"/>
        <end position="27"/>
    </location>
</feature>
<evidence type="ECO:0000313" key="2">
    <source>
        <dbReference type="EMBL" id="KAJ4982438.1"/>
    </source>
</evidence>
<reference evidence="2" key="1">
    <citation type="journal article" date="2023" name="Plant J.">
        <title>The genome of the king protea, Protea cynaroides.</title>
        <authorList>
            <person name="Chang J."/>
            <person name="Duong T.A."/>
            <person name="Schoeman C."/>
            <person name="Ma X."/>
            <person name="Roodt D."/>
            <person name="Barker N."/>
            <person name="Li Z."/>
            <person name="Van de Peer Y."/>
            <person name="Mizrachi E."/>
        </authorList>
    </citation>
    <scope>NUCLEOTIDE SEQUENCE</scope>
    <source>
        <tissue evidence="2">Young leaves</tissue>
    </source>
</reference>
<organism evidence="2 3">
    <name type="scientific">Protea cynaroides</name>
    <dbReference type="NCBI Taxonomy" id="273540"/>
    <lineage>
        <taxon>Eukaryota</taxon>
        <taxon>Viridiplantae</taxon>
        <taxon>Streptophyta</taxon>
        <taxon>Embryophyta</taxon>
        <taxon>Tracheophyta</taxon>
        <taxon>Spermatophyta</taxon>
        <taxon>Magnoliopsida</taxon>
        <taxon>Proteales</taxon>
        <taxon>Proteaceae</taxon>
        <taxon>Protea</taxon>
    </lineage>
</organism>
<proteinExistence type="predicted"/>
<feature type="region of interest" description="Disordered" evidence="1">
    <location>
        <begin position="12"/>
        <end position="33"/>
    </location>
</feature>
<evidence type="ECO:0000256" key="1">
    <source>
        <dbReference type="SAM" id="MobiDB-lite"/>
    </source>
</evidence>
<evidence type="ECO:0000313" key="3">
    <source>
        <dbReference type="Proteomes" id="UP001141806"/>
    </source>
</evidence>
<keyword evidence="3" id="KW-1185">Reference proteome</keyword>
<accession>A0A9Q0R3V9</accession>
<gene>
    <name evidence="2" type="ORF">NE237_033275</name>
</gene>
<comment type="caution">
    <text evidence="2">The sequence shown here is derived from an EMBL/GenBank/DDBJ whole genome shotgun (WGS) entry which is preliminary data.</text>
</comment>